<keyword evidence="4" id="KW-1185">Reference proteome</keyword>
<sequence length="245" mass="25397">MLSADLDGEVDPSADLSAARAHLAECPDCARWYASAAEINRLLRTELADPAPGLDDDRMAQLLAELPKPPSARRRVLHAAARWALAGVGITQTVLAALAFLLPAEHAHHGTGPALLGADMAHLANESSAWNLALGVSFVVGAVWIRHLAGLLPALGCFALLLAVVSALDLASGNVHAGRVVAHLLVLAGLGLIALIVTTSAPDRRPAPTRHGVNPPEPTLGIASEGPTFTLGKRRPDPAARHQAA</sequence>
<feature type="region of interest" description="Disordered" evidence="1">
    <location>
        <begin position="204"/>
        <end position="245"/>
    </location>
</feature>
<proteinExistence type="predicted"/>
<protein>
    <submittedName>
        <fullName evidence="3">Zf-HC2 domain-containing protein</fullName>
    </submittedName>
</protein>
<feature type="transmembrane region" description="Helical" evidence="2">
    <location>
        <begin position="128"/>
        <end position="145"/>
    </location>
</feature>
<evidence type="ECO:0000256" key="1">
    <source>
        <dbReference type="SAM" id="MobiDB-lite"/>
    </source>
</evidence>
<feature type="compositionally biased region" description="Basic and acidic residues" evidence="1">
    <location>
        <begin position="234"/>
        <end position="245"/>
    </location>
</feature>
<evidence type="ECO:0000313" key="3">
    <source>
        <dbReference type="EMBL" id="GAA5166798.1"/>
    </source>
</evidence>
<name>A0ABP9QSF1_9PSEU</name>
<feature type="transmembrane region" description="Helical" evidence="2">
    <location>
        <begin position="180"/>
        <end position="201"/>
    </location>
</feature>
<keyword evidence="2" id="KW-0472">Membrane</keyword>
<evidence type="ECO:0000256" key="2">
    <source>
        <dbReference type="SAM" id="Phobius"/>
    </source>
</evidence>
<evidence type="ECO:0000313" key="4">
    <source>
        <dbReference type="Proteomes" id="UP001428817"/>
    </source>
</evidence>
<feature type="transmembrane region" description="Helical" evidence="2">
    <location>
        <begin position="150"/>
        <end position="168"/>
    </location>
</feature>
<dbReference type="RefSeq" id="WP_185060504.1">
    <property type="nucleotide sequence ID" value="NZ_BAABJP010000036.1"/>
</dbReference>
<organism evidence="3 4">
    <name type="scientific">Pseudonocardia eucalypti</name>
    <dbReference type="NCBI Taxonomy" id="648755"/>
    <lineage>
        <taxon>Bacteria</taxon>
        <taxon>Bacillati</taxon>
        <taxon>Actinomycetota</taxon>
        <taxon>Actinomycetes</taxon>
        <taxon>Pseudonocardiales</taxon>
        <taxon>Pseudonocardiaceae</taxon>
        <taxon>Pseudonocardia</taxon>
    </lineage>
</organism>
<comment type="caution">
    <text evidence="3">The sequence shown here is derived from an EMBL/GenBank/DDBJ whole genome shotgun (WGS) entry which is preliminary data.</text>
</comment>
<feature type="transmembrane region" description="Helical" evidence="2">
    <location>
        <begin position="83"/>
        <end position="102"/>
    </location>
</feature>
<keyword evidence="2" id="KW-0812">Transmembrane</keyword>
<reference evidence="4" key="1">
    <citation type="journal article" date="2019" name="Int. J. Syst. Evol. Microbiol.">
        <title>The Global Catalogue of Microorganisms (GCM) 10K type strain sequencing project: providing services to taxonomists for standard genome sequencing and annotation.</title>
        <authorList>
            <consortium name="The Broad Institute Genomics Platform"/>
            <consortium name="The Broad Institute Genome Sequencing Center for Infectious Disease"/>
            <person name="Wu L."/>
            <person name="Ma J."/>
        </authorList>
    </citation>
    <scope>NUCLEOTIDE SEQUENCE [LARGE SCALE GENOMIC DNA]</scope>
    <source>
        <strain evidence="4">JCM 18303</strain>
    </source>
</reference>
<dbReference type="EMBL" id="BAABJP010000036">
    <property type="protein sequence ID" value="GAA5166798.1"/>
    <property type="molecule type" value="Genomic_DNA"/>
</dbReference>
<gene>
    <name evidence="3" type="ORF">GCM10023321_58490</name>
</gene>
<dbReference type="Proteomes" id="UP001428817">
    <property type="component" value="Unassembled WGS sequence"/>
</dbReference>
<keyword evidence="2" id="KW-1133">Transmembrane helix</keyword>
<accession>A0ABP9QSF1</accession>